<evidence type="ECO:0000313" key="1">
    <source>
        <dbReference type="EMBL" id="EOY08648.1"/>
    </source>
</evidence>
<dbReference type="AlphaFoldDB" id="A0A061EVJ4"/>
<evidence type="ECO:0000313" key="2">
    <source>
        <dbReference type="Proteomes" id="UP000026915"/>
    </source>
</evidence>
<dbReference type="Proteomes" id="UP000026915">
    <property type="component" value="Chromosome 5"/>
</dbReference>
<name>A0A061EVJ4_THECC</name>
<gene>
    <name evidence="1" type="ORF">TCM_023502</name>
</gene>
<reference evidence="1 2" key="1">
    <citation type="journal article" date="2013" name="Genome Biol.">
        <title>The genome sequence of the most widely cultivated cacao type and its use to identify candidate genes regulating pod color.</title>
        <authorList>
            <person name="Motamayor J.C."/>
            <person name="Mockaitis K."/>
            <person name="Schmutz J."/>
            <person name="Haiminen N."/>
            <person name="Iii D.L."/>
            <person name="Cornejo O."/>
            <person name="Findley S.D."/>
            <person name="Zheng P."/>
            <person name="Utro F."/>
            <person name="Royaert S."/>
            <person name="Saski C."/>
            <person name="Jenkins J."/>
            <person name="Podicheti R."/>
            <person name="Zhao M."/>
            <person name="Scheffler B.E."/>
            <person name="Stack J.C."/>
            <person name="Feltus F.A."/>
            <person name="Mustiga G.M."/>
            <person name="Amores F."/>
            <person name="Phillips W."/>
            <person name="Marelli J.P."/>
            <person name="May G.D."/>
            <person name="Shapiro H."/>
            <person name="Ma J."/>
            <person name="Bustamante C.D."/>
            <person name="Schnell R.J."/>
            <person name="Main D."/>
            <person name="Gilbert D."/>
            <person name="Parida L."/>
            <person name="Kuhn D.N."/>
        </authorList>
    </citation>
    <scope>NUCLEOTIDE SEQUENCE [LARGE SCALE GENOMIC DNA]</scope>
    <source>
        <strain evidence="2">cv. Matina 1-6</strain>
    </source>
</reference>
<protein>
    <submittedName>
        <fullName evidence="1">Uncharacterized protein</fullName>
    </submittedName>
</protein>
<accession>A0A061EVJ4</accession>
<dbReference type="InParanoid" id="A0A061EVJ4"/>
<dbReference type="HOGENOM" id="CLU_1226659_0_0_1"/>
<proteinExistence type="predicted"/>
<dbReference type="Gramene" id="EOY08648">
    <property type="protein sequence ID" value="EOY08648"/>
    <property type="gene ID" value="TCM_023502"/>
</dbReference>
<organism evidence="1 2">
    <name type="scientific">Theobroma cacao</name>
    <name type="common">Cacao</name>
    <name type="synonym">Cocoa</name>
    <dbReference type="NCBI Taxonomy" id="3641"/>
    <lineage>
        <taxon>Eukaryota</taxon>
        <taxon>Viridiplantae</taxon>
        <taxon>Streptophyta</taxon>
        <taxon>Embryophyta</taxon>
        <taxon>Tracheophyta</taxon>
        <taxon>Spermatophyta</taxon>
        <taxon>Magnoliopsida</taxon>
        <taxon>eudicotyledons</taxon>
        <taxon>Gunneridae</taxon>
        <taxon>Pentapetalae</taxon>
        <taxon>rosids</taxon>
        <taxon>malvids</taxon>
        <taxon>Malvales</taxon>
        <taxon>Malvaceae</taxon>
        <taxon>Byttnerioideae</taxon>
        <taxon>Theobroma</taxon>
    </lineage>
</organism>
<sequence length="226" mass="25543">MSSRIVCIGLFESFSKISDSILIATSVTDTSVRFSFVGYARLGPCADLDPSKKWDVTNTHVIQLLMDCGISPACDSCLQYFDATHSRILQINRPHSCVVKVVQQQIDSAFSRFPFAMSLCCVSHKLPLMVGYGYVCRHDVPYELISEVEEDLERFLEDMECICSALGCFTHRAMELVGFRLKDSANTWFITLKGSRPLGSLPITWEEFVQTFLDWFLPKNVKNIKA</sequence>
<keyword evidence="2" id="KW-1185">Reference proteome</keyword>
<dbReference type="EMBL" id="CM001883">
    <property type="protein sequence ID" value="EOY08648.1"/>
    <property type="molecule type" value="Genomic_DNA"/>
</dbReference>